<dbReference type="EMBL" id="VDGV01000025">
    <property type="protein sequence ID" value="TNG92638.1"/>
    <property type="molecule type" value="Genomic_DNA"/>
</dbReference>
<evidence type="ECO:0000313" key="1">
    <source>
        <dbReference type="EMBL" id="TCV86516.1"/>
    </source>
</evidence>
<evidence type="ECO:0000313" key="3">
    <source>
        <dbReference type="Proteomes" id="UP000294619"/>
    </source>
</evidence>
<dbReference type="Proteomes" id="UP000305526">
    <property type="component" value="Unassembled WGS sequence"/>
</dbReference>
<dbReference type="Proteomes" id="UP000294619">
    <property type="component" value="Unassembled WGS sequence"/>
</dbReference>
<reference evidence="2 4" key="2">
    <citation type="submission" date="2019-05" db="EMBL/GenBank/DDBJ databases">
        <title>Pasteurellaceae isolates from reptiles.</title>
        <authorList>
            <person name="Bojesen A.M."/>
            <person name="Lund E."/>
        </authorList>
    </citation>
    <scope>NUCLEOTIDE SEQUENCE [LARGE SCALE GENOMIC DNA]</scope>
    <source>
        <strain evidence="2 4">ELNT2x</strain>
    </source>
</reference>
<name>A0A4R3Y429_9PAST</name>
<keyword evidence="4" id="KW-1185">Reference proteome</keyword>
<sequence>MTRLMMIICQLIYKPLEGVSEKETYFKVHFLNARNEISELERTLYIQIHKEREKTEAGRHYTRYTIKNPDHFVKLVRLFNEKLRYQQRERNRCHDVRPITIDDVTSAIRQIKA</sequence>
<comment type="caution">
    <text evidence="1">The sequence shown here is derived from an EMBL/GenBank/DDBJ whole genome shotgun (WGS) entry which is preliminary data.</text>
</comment>
<accession>A0A4R3Y429</accession>
<evidence type="ECO:0000313" key="2">
    <source>
        <dbReference type="EMBL" id="TNG92638.1"/>
    </source>
</evidence>
<protein>
    <submittedName>
        <fullName evidence="1">Uncharacterized protein</fullName>
    </submittedName>
</protein>
<organism evidence="1 3">
    <name type="scientific">Testudinibacter aquarius</name>
    <dbReference type="NCBI Taxonomy" id="1524974"/>
    <lineage>
        <taxon>Bacteria</taxon>
        <taxon>Pseudomonadati</taxon>
        <taxon>Pseudomonadota</taxon>
        <taxon>Gammaproteobacteria</taxon>
        <taxon>Pasteurellales</taxon>
        <taxon>Pasteurellaceae</taxon>
        <taxon>Testudinibacter</taxon>
    </lineage>
</organism>
<dbReference type="AlphaFoldDB" id="A0A4R3Y429"/>
<proteinExistence type="predicted"/>
<dbReference type="EMBL" id="SMCP01000006">
    <property type="protein sequence ID" value="TCV86516.1"/>
    <property type="molecule type" value="Genomic_DNA"/>
</dbReference>
<evidence type="ECO:0000313" key="4">
    <source>
        <dbReference type="Proteomes" id="UP000305526"/>
    </source>
</evidence>
<dbReference type="RefSeq" id="WP_132967041.1">
    <property type="nucleotide sequence ID" value="NZ_LEKL01000029.1"/>
</dbReference>
<reference evidence="1 3" key="1">
    <citation type="submission" date="2019-03" db="EMBL/GenBank/DDBJ databases">
        <title>Genomic Encyclopedia of Type Strains, Phase IV (KMG-IV): sequencing the most valuable type-strain genomes for metagenomic binning, comparative biology and taxonomic classification.</title>
        <authorList>
            <person name="Goeker M."/>
        </authorList>
    </citation>
    <scope>NUCLEOTIDE SEQUENCE [LARGE SCALE GENOMIC DNA]</scope>
    <source>
        <strain evidence="1 3">DSM 28140</strain>
    </source>
</reference>
<gene>
    <name evidence="1" type="ORF">EDC16_10672</name>
    <name evidence="2" type="ORF">FHQ21_03835</name>
</gene>